<keyword evidence="2" id="KW-1185">Reference proteome</keyword>
<reference evidence="1 2" key="1">
    <citation type="submission" date="2024-06" db="EMBL/GenBank/DDBJ databases">
        <title>Sorghum-associated microbial communities from plants grown in Nebraska, USA.</title>
        <authorList>
            <person name="Schachtman D."/>
        </authorList>
    </citation>
    <scope>NUCLEOTIDE SEQUENCE [LARGE SCALE GENOMIC DNA]</scope>
    <source>
        <strain evidence="1 2">2814</strain>
    </source>
</reference>
<gene>
    <name evidence="1" type="ORF">ABIE19_002842</name>
</gene>
<accession>A0ABV2RE83</accession>
<protein>
    <submittedName>
        <fullName evidence="1">Uncharacterized protein</fullName>
    </submittedName>
</protein>
<dbReference type="EMBL" id="JBEPTF010000004">
    <property type="protein sequence ID" value="MET4684893.1"/>
    <property type="molecule type" value="Genomic_DNA"/>
</dbReference>
<evidence type="ECO:0000313" key="1">
    <source>
        <dbReference type="EMBL" id="MET4684893.1"/>
    </source>
</evidence>
<name>A0ABV2RE83_9CAUL</name>
<dbReference type="Proteomes" id="UP001549313">
    <property type="component" value="Unassembled WGS sequence"/>
</dbReference>
<organism evidence="1 2">
    <name type="scientific">Brevundimonas faecalis</name>
    <dbReference type="NCBI Taxonomy" id="947378"/>
    <lineage>
        <taxon>Bacteria</taxon>
        <taxon>Pseudomonadati</taxon>
        <taxon>Pseudomonadota</taxon>
        <taxon>Alphaproteobacteria</taxon>
        <taxon>Caulobacterales</taxon>
        <taxon>Caulobacteraceae</taxon>
        <taxon>Brevundimonas</taxon>
    </lineage>
</organism>
<dbReference type="RefSeq" id="WP_354089859.1">
    <property type="nucleotide sequence ID" value="NZ_JBEPTF010000004.1"/>
</dbReference>
<proteinExistence type="predicted"/>
<comment type="caution">
    <text evidence="1">The sequence shown here is derived from an EMBL/GenBank/DDBJ whole genome shotgun (WGS) entry which is preliminary data.</text>
</comment>
<evidence type="ECO:0000313" key="2">
    <source>
        <dbReference type="Proteomes" id="UP001549313"/>
    </source>
</evidence>
<sequence length="65" mass="7201">MTYFCFVESIILGIPHMEPLDAQTDEEAVVEAEALLKSHFSGIAAHVFLGEERVISIRQDQTIPG</sequence>